<keyword evidence="4" id="KW-1185">Reference proteome</keyword>
<reference evidence="1" key="4">
    <citation type="submission" date="2023-01" db="EMBL/GenBank/DDBJ databases">
        <title>Draft genome sequence of Methylobacterium brachythecii strain NBRC 107710.</title>
        <authorList>
            <person name="Sun Q."/>
            <person name="Mori K."/>
        </authorList>
    </citation>
    <scope>NUCLEOTIDE SEQUENCE</scope>
    <source>
        <strain evidence="1">NBRC 107710</strain>
    </source>
</reference>
<sequence length="192" mass="20670">MAGNMLIHDNRLSGKMPSGLANNNYQVGATTDTRHIFDWAAYYASTQSGLDNLFIMCHGYTAPAYAEQKSQYVLGNGLQLGKDNLSFNNISVVSALSNQVKTITLFACGPANTTKGLQNTAVDGMRFCGEFALYSGAAVIAATASQSYQYKKCVAKICYHSNTDATGEIDFGQWEGPVYQFSPVDGSPSRIS</sequence>
<dbReference type="EMBL" id="BSPG01000001">
    <property type="protein sequence ID" value="GLS42234.1"/>
    <property type="molecule type" value="Genomic_DNA"/>
</dbReference>
<evidence type="ECO:0000313" key="3">
    <source>
        <dbReference type="Proteomes" id="UP000517759"/>
    </source>
</evidence>
<dbReference type="RefSeq" id="WP_183504274.1">
    <property type="nucleotide sequence ID" value="NZ_BSPG01000001.1"/>
</dbReference>
<dbReference type="Proteomes" id="UP000517759">
    <property type="component" value="Unassembled WGS sequence"/>
</dbReference>
<reference evidence="4" key="2">
    <citation type="journal article" date="2019" name="Int. J. Syst. Evol. Microbiol.">
        <title>The Global Catalogue of Microorganisms (GCM) 10K type strain sequencing project: providing services to taxonomists for standard genome sequencing and annotation.</title>
        <authorList>
            <consortium name="The Broad Institute Genomics Platform"/>
            <consortium name="The Broad Institute Genome Sequencing Center for Infectious Disease"/>
            <person name="Wu L."/>
            <person name="Ma J."/>
        </authorList>
    </citation>
    <scope>NUCLEOTIDE SEQUENCE [LARGE SCALE GENOMIC DNA]</scope>
    <source>
        <strain evidence="4">NBRC 107710</strain>
    </source>
</reference>
<protein>
    <recommendedName>
        <fullName evidence="5">DUF4347 domain-containing protein</fullName>
    </recommendedName>
</protein>
<organism evidence="2 3">
    <name type="scientific">Methylobacterium brachythecii</name>
    <dbReference type="NCBI Taxonomy" id="1176177"/>
    <lineage>
        <taxon>Bacteria</taxon>
        <taxon>Pseudomonadati</taxon>
        <taxon>Pseudomonadota</taxon>
        <taxon>Alphaproteobacteria</taxon>
        <taxon>Hyphomicrobiales</taxon>
        <taxon>Methylobacteriaceae</taxon>
        <taxon>Methylobacterium</taxon>
    </lineage>
</organism>
<evidence type="ECO:0008006" key="5">
    <source>
        <dbReference type="Google" id="ProtNLM"/>
    </source>
</evidence>
<evidence type="ECO:0000313" key="2">
    <source>
        <dbReference type="EMBL" id="MBB3902386.1"/>
    </source>
</evidence>
<gene>
    <name evidence="1" type="ORF">GCM10007884_02190</name>
    <name evidence="2" type="ORF">GGR33_001881</name>
</gene>
<reference evidence="1" key="1">
    <citation type="journal article" date="2014" name="Int. J. Syst. Evol. Microbiol.">
        <title>Complete genome of a new Firmicutes species belonging to the dominant human colonic microbiota ('Ruminococcus bicirculans') reveals two chromosomes and a selective capacity to utilize plant glucans.</title>
        <authorList>
            <consortium name="NISC Comparative Sequencing Program"/>
            <person name="Wegmann U."/>
            <person name="Louis P."/>
            <person name="Goesmann A."/>
            <person name="Henrissat B."/>
            <person name="Duncan S.H."/>
            <person name="Flint H.J."/>
        </authorList>
    </citation>
    <scope>NUCLEOTIDE SEQUENCE</scope>
    <source>
        <strain evidence="1">NBRC 107710</strain>
    </source>
</reference>
<evidence type="ECO:0000313" key="1">
    <source>
        <dbReference type="EMBL" id="GLS42234.1"/>
    </source>
</evidence>
<name>A0A7W6AKA5_9HYPH</name>
<dbReference type="AlphaFoldDB" id="A0A7W6AKA5"/>
<comment type="caution">
    <text evidence="2">The sequence shown here is derived from an EMBL/GenBank/DDBJ whole genome shotgun (WGS) entry which is preliminary data.</text>
</comment>
<proteinExistence type="predicted"/>
<reference evidence="2 3" key="3">
    <citation type="submission" date="2020-08" db="EMBL/GenBank/DDBJ databases">
        <title>Genomic Encyclopedia of Type Strains, Phase IV (KMG-IV): sequencing the most valuable type-strain genomes for metagenomic binning, comparative biology and taxonomic classification.</title>
        <authorList>
            <person name="Goeker M."/>
        </authorList>
    </citation>
    <scope>NUCLEOTIDE SEQUENCE [LARGE SCALE GENOMIC DNA]</scope>
    <source>
        <strain evidence="2 3">DSM 24105</strain>
    </source>
</reference>
<accession>A0A7W6AKA5</accession>
<evidence type="ECO:0000313" key="4">
    <source>
        <dbReference type="Proteomes" id="UP001156881"/>
    </source>
</evidence>
<dbReference type="EMBL" id="JACIDN010000003">
    <property type="protein sequence ID" value="MBB3902386.1"/>
    <property type="molecule type" value="Genomic_DNA"/>
</dbReference>
<dbReference type="Proteomes" id="UP001156881">
    <property type="component" value="Unassembled WGS sequence"/>
</dbReference>